<dbReference type="Pfam" id="PF00531">
    <property type="entry name" value="Death"/>
    <property type="match status" value="1"/>
</dbReference>
<dbReference type="CDD" id="cd01670">
    <property type="entry name" value="Death"/>
    <property type="match status" value="1"/>
</dbReference>
<evidence type="ECO:0000259" key="2">
    <source>
        <dbReference type="PROSITE" id="PS50017"/>
    </source>
</evidence>
<keyword evidence="1" id="KW-0812">Transmembrane</keyword>
<feature type="domain" description="Death" evidence="2">
    <location>
        <begin position="311"/>
        <end position="364"/>
    </location>
</feature>
<dbReference type="Proteomes" id="UP000198287">
    <property type="component" value="Unassembled WGS sequence"/>
</dbReference>
<dbReference type="SUPFAM" id="SSF47986">
    <property type="entry name" value="DEATH domain"/>
    <property type="match status" value="1"/>
</dbReference>
<accession>A0A226D3W8</accession>
<dbReference type="EMBL" id="LNIX01000036">
    <property type="protein sequence ID" value="OXA39873.1"/>
    <property type="molecule type" value="Genomic_DNA"/>
</dbReference>
<gene>
    <name evidence="3" type="ORF">Fcan01_25401</name>
</gene>
<dbReference type="InterPro" id="IPR011029">
    <property type="entry name" value="DEATH-like_dom_sf"/>
</dbReference>
<keyword evidence="4" id="KW-1185">Reference proteome</keyword>
<keyword evidence="1" id="KW-0472">Membrane</keyword>
<protein>
    <recommendedName>
        <fullName evidence="2">Death domain-containing protein</fullName>
    </recommendedName>
</protein>
<dbReference type="InterPro" id="IPR000488">
    <property type="entry name" value="Death_dom"/>
</dbReference>
<dbReference type="Gene3D" id="1.10.533.10">
    <property type="entry name" value="Death Domain, Fas"/>
    <property type="match status" value="1"/>
</dbReference>
<dbReference type="AlphaFoldDB" id="A0A226D3W8"/>
<comment type="caution">
    <text evidence="3">The sequence shown here is derived from an EMBL/GenBank/DDBJ whole genome shotgun (WGS) entry which is preliminary data.</text>
</comment>
<name>A0A226D3W8_FOLCA</name>
<proteinExistence type="predicted"/>
<organism evidence="3 4">
    <name type="scientific">Folsomia candida</name>
    <name type="common">Springtail</name>
    <dbReference type="NCBI Taxonomy" id="158441"/>
    <lineage>
        <taxon>Eukaryota</taxon>
        <taxon>Metazoa</taxon>
        <taxon>Ecdysozoa</taxon>
        <taxon>Arthropoda</taxon>
        <taxon>Hexapoda</taxon>
        <taxon>Collembola</taxon>
        <taxon>Entomobryomorpha</taxon>
        <taxon>Isotomoidea</taxon>
        <taxon>Isotomidae</taxon>
        <taxon>Proisotominae</taxon>
        <taxon>Folsomia</taxon>
    </lineage>
</organism>
<keyword evidence="1" id="KW-1133">Transmembrane helix</keyword>
<evidence type="ECO:0000256" key="1">
    <source>
        <dbReference type="SAM" id="Phobius"/>
    </source>
</evidence>
<dbReference type="GO" id="GO:0007165">
    <property type="term" value="P:signal transduction"/>
    <property type="evidence" value="ECO:0007669"/>
    <property type="project" value="InterPro"/>
</dbReference>
<sequence>MIKSSEDSHPNCAPGTNSLPEVCPVIEILPEHGGQEFTGFNLPEHPIQPITFVSTDNSFHPRKESIRVKLPLATTCALPIVVIILVWIIFNLRGKPEIPLLLPQEDTELQCFSPKLAPNLDFSSGKNAPKVKTTSVRSFPDLCKITNQTEQITLDPCNILVKDWSDFDWKCLPRIENANGLEIDILTLQRDWHFAHSTLNWLSSSISKLTVDAKQFNCSMDTIEDYANNYNQIVLSELVSLDVKNISACFVTKFVRVFDFPSIERVNIHGSDEKEAYHRTLITIFSKQSEKFASVTTLCTNKCRMEVSHLLPEETILEMTENTPNSIKETLYEGLQAWKERQGSMATVEQLVKILESLNFHDAAGGKIITPV</sequence>
<feature type="transmembrane region" description="Helical" evidence="1">
    <location>
        <begin position="70"/>
        <end position="90"/>
    </location>
</feature>
<dbReference type="PROSITE" id="PS50017">
    <property type="entry name" value="DEATH_DOMAIN"/>
    <property type="match status" value="1"/>
</dbReference>
<reference evidence="3 4" key="1">
    <citation type="submission" date="2015-12" db="EMBL/GenBank/DDBJ databases">
        <title>The genome of Folsomia candida.</title>
        <authorList>
            <person name="Faddeeva A."/>
            <person name="Derks M.F."/>
            <person name="Anvar Y."/>
            <person name="Smit S."/>
            <person name="Van Straalen N."/>
            <person name="Roelofs D."/>
        </authorList>
    </citation>
    <scope>NUCLEOTIDE SEQUENCE [LARGE SCALE GENOMIC DNA]</scope>
    <source>
        <strain evidence="3 4">VU population</strain>
        <tissue evidence="3">Whole body</tissue>
    </source>
</reference>
<evidence type="ECO:0000313" key="3">
    <source>
        <dbReference type="EMBL" id="OXA39873.1"/>
    </source>
</evidence>
<evidence type="ECO:0000313" key="4">
    <source>
        <dbReference type="Proteomes" id="UP000198287"/>
    </source>
</evidence>